<sequence length="111" mass="12325">MSPDRRPPPVTADGRYIVVRGRLWRRANPEIPEDERQRLTDALMHARREVGAALRAGDAAAEKAARARVHAAKVALGERGPVWWCDGAPDYGRHLARNTPYAAWYAALGDD</sequence>
<comment type="caution">
    <text evidence="1">The sequence shown here is derived from an EMBL/GenBank/DDBJ whole genome shotgun (WGS) entry which is preliminary data.</text>
</comment>
<proteinExistence type="predicted"/>
<dbReference type="EMBL" id="BMXY01000001">
    <property type="protein sequence ID" value="GGZ55785.1"/>
    <property type="molecule type" value="Genomic_DNA"/>
</dbReference>
<evidence type="ECO:0000313" key="2">
    <source>
        <dbReference type="Proteomes" id="UP000643403"/>
    </source>
</evidence>
<accession>A0ABQ3BSZ7</accession>
<keyword evidence="2" id="KW-1185">Reference proteome</keyword>
<evidence type="ECO:0000313" key="1">
    <source>
        <dbReference type="EMBL" id="GGZ55785.1"/>
    </source>
</evidence>
<protein>
    <submittedName>
        <fullName evidence="1">Uncharacterized protein</fullName>
    </submittedName>
</protein>
<dbReference type="Proteomes" id="UP000643403">
    <property type="component" value="Unassembled WGS sequence"/>
</dbReference>
<reference evidence="2" key="1">
    <citation type="journal article" date="2019" name="Int. J. Syst. Evol. Microbiol.">
        <title>The Global Catalogue of Microorganisms (GCM) 10K type strain sequencing project: providing services to taxonomists for standard genome sequencing and annotation.</title>
        <authorList>
            <consortium name="The Broad Institute Genomics Platform"/>
            <consortium name="The Broad Institute Genome Sequencing Center for Infectious Disease"/>
            <person name="Wu L."/>
            <person name="Ma J."/>
        </authorList>
    </citation>
    <scope>NUCLEOTIDE SEQUENCE [LARGE SCALE GENOMIC DNA]</scope>
    <source>
        <strain evidence="2">KCTC 22558</strain>
    </source>
</reference>
<name>A0ABQ3BSZ7_9GAMM</name>
<organism evidence="1 2">
    <name type="scientific">Cognatilysobacter xinjiangensis</name>
    <dbReference type="NCBI Taxonomy" id="546892"/>
    <lineage>
        <taxon>Bacteria</taxon>
        <taxon>Pseudomonadati</taxon>
        <taxon>Pseudomonadota</taxon>
        <taxon>Gammaproteobacteria</taxon>
        <taxon>Lysobacterales</taxon>
        <taxon>Lysobacteraceae</taxon>
        <taxon>Cognatilysobacter</taxon>
    </lineage>
</organism>
<dbReference type="RefSeq" id="WP_189446931.1">
    <property type="nucleotide sequence ID" value="NZ_BMXY01000001.1"/>
</dbReference>
<gene>
    <name evidence="1" type="ORF">GCM10008101_06490</name>
</gene>